<feature type="transmembrane region" description="Helical" evidence="2">
    <location>
        <begin position="111"/>
        <end position="132"/>
    </location>
</feature>
<gene>
    <name evidence="3" type="ORF">CNE99_07630</name>
</gene>
<reference evidence="3 4" key="1">
    <citation type="submission" date="2017-08" db="EMBL/GenBank/DDBJ databases">
        <title>Fine stratification of microbial communities through a metagenomic profile of the photic zone.</title>
        <authorList>
            <person name="Haro-Moreno J.M."/>
            <person name="Lopez-Perez M."/>
            <person name="De La Torre J."/>
            <person name="Picazo A."/>
            <person name="Camacho A."/>
            <person name="Rodriguez-Valera F."/>
        </authorList>
    </citation>
    <scope>NUCLEOTIDE SEQUENCE [LARGE SCALE GENOMIC DNA]</scope>
    <source>
        <strain evidence="3">MED-G24</strain>
    </source>
</reference>
<protein>
    <recommendedName>
        <fullName evidence="5">Anti sigma-E protein RseA N-terminal domain-containing protein</fullName>
    </recommendedName>
</protein>
<dbReference type="AlphaFoldDB" id="A0A2A5WN72"/>
<keyword evidence="2" id="KW-1133">Transmembrane helix</keyword>
<feature type="region of interest" description="Disordered" evidence="1">
    <location>
        <begin position="203"/>
        <end position="228"/>
    </location>
</feature>
<accession>A0A2A5WN72</accession>
<name>A0A2A5WN72_9GAMM</name>
<evidence type="ECO:0000256" key="2">
    <source>
        <dbReference type="SAM" id="Phobius"/>
    </source>
</evidence>
<comment type="caution">
    <text evidence="3">The sequence shown here is derived from an EMBL/GenBank/DDBJ whole genome shotgun (WGS) entry which is preliminary data.</text>
</comment>
<evidence type="ECO:0008006" key="5">
    <source>
        <dbReference type="Google" id="ProtNLM"/>
    </source>
</evidence>
<dbReference type="Proteomes" id="UP000219327">
    <property type="component" value="Unassembled WGS sequence"/>
</dbReference>
<dbReference type="EMBL" id="NTKD01000043">
    <property type="protein sequence ID" value="PDH37861.1"/>
    <property type="molecule type" value="Genomic_DNA"/>
</dbReference>
<organism evidence="3 4">
    <name type="scientific">OM182 bacterium MED-G24</name>
    <dbReference type="NCBI Taxonomy" id="1986255"/>
    <lineage>
        <taxon>Bacteria</taxon>
        <taxon>Pseudomonadati</taxon>
        <taxon>Pseudomonadota</taxon>
        <taxon>Gammaproteobacteria</taxon>
        <taxon>OMG group</taxon>
        <taxon>OM182 clade</taxon>
    </lineage>
</organism>
<evidence type="ECO:0000313" key="3">
    <source>
        <dbReference type="EMBL" id="PDH37861.1"/>
    </source>
</evidence>
<evidence type="ECO:0000256" key="1">
    <source>
        <dbReference type="SAM" id="MobiDB-lite"/>
    </source>
</evidence>
<sequence length="228" mass="24252">MSNMSDENRELVSALMDGEASEIEIHKLLQQYKLDEGHEGTGHTIRDTLLSFGRGTDAIGASRGGTTSVALDPEKHRVLHQAVSEAIAEDDTVFDAPLARRANAPLIRSRAFQASALAACLVVAVGLGITVMQTGMNSGGLFSDSPGVPQVASSGLSSSDGQVVNTQPVVASTSIQPALGEAEDREGLRELDEERQRELRAYLNRDGGARLDPNVQTVGTENTRNKED</sequence>
<keyword evidence="2" id="KW-0812">Transmembrane</keyword>
<proteinExistence type="predicted"/>
<evidence type="ECO:0000313" key="4">
    <source>
        <dbReference type="Proteomes" id="UP000219327"/>
    </source>
</evidence>
<keyword evidence="2" id="KW-0472">Membrane</keyword>